<dbReference type="Proteomes" id="UP000799437">
    <property type="component" value="Unassembled WGS sequence"/>
</dbReference>
<dbReference type="OrthoDB" id="47494at2759"/>
<comment type="cofactor">
    <cofactor evidence="1">
        <name>FAD</name>
        <dbReference type="ChEBI" id="CHEBI:57692"/>
    </cofactor>
</comment>
<keyword evidence="5" id="KW-0503">Monooxygenase</keyword>
<keyword evidence="2" id="KW-0285">Flavoprotein</keyword>
<dbReference type="GO" id="GO:0071949">
    <property type="term" value="F:FAD binding"/>
    <property type="evidence" value="ECO:0007669"/>
    <property type="project" value="InterPro"/>
</dbReference>
<evidence type="ECO:0000313" key="7">
    <source>
        <dbReference type="EMBL" id="KAF2759302.1"/>
    </source>
</evidence>
<evidence type="ECO:0000256" key="1">
    <source>
        <dbReference type="ARBA" id="ARBA00001974"/>
    </source>
</evidence>
<dbReference type="AlphaFoldDB" id="A0A6A6W8X5"/>
<name>A0A6A6W8X5_9PEZI</name>
<gene>
    <name evidence="7" type="ORF">EJ05DRAFT_485337</name>
</gene>
<dbReference type="InterPro" id="IPR036188">
    <property type="entry name" value="FAD/NAD-bd_sf"/>
</dbReference>
<dbReference type="Pfam" id="PF01494">
    <property type="entry name" value="FAD_binding_3"/>
    <property type="match status" value="1"/>
</dbReference>
<keyword evidence="4" id="KW-0560">Oxidoreductase</keyword>
<feature type="domain" description="FAD-binding" evidence="6">
    <location>
        <begin position="12"/>
        <end position="368"/>
    </location>
</feature>
<dbReference type="PANTHER" id="PTHR47178">
    <property type="entry name" value="MONOOXYGENASE, FAD-BINDING"/>
    <property type="match status" value="1"/>
</dbReference>
<keyword evidence="3" id="KW-0274">FAD</keyword>
<dbReference type="SUPFAM" id="SSF51905">
    <property type="entry name" value="FAD/NAD(P)-binding domain"/>
    <property type="match status" value="1"/>
</dbReference>
<evidence type="ECO:0000256" key="4">
    <source>
        <dbReference type="ARBA" id="ARBA00023002"/>
    </source>
</evidence>
<dbReference type="GO" id="GO:0004497">
    <property type="term" value="F:monooxygenase activity"/>
    <property type="evidence" value="ECO:0007669"/>
    <property type="project" value="UniProtKB-KW"/>
</dbReference>
<dbReference type="PANTHER" id="PTHR47178:SF6">
    <property type="entry name" value="FAD-BINDING DOMAIN-CONTAINING PROTEIN"/>
    <property type="match status" value="1"/>
</dbReference>
<dbReference type="RefSeq" id="XP_033601753.1">
    <property type="nucleotide sequence ID" value="XM_033745439.1"/>
</dbReference>
<dbReference type="PRINTS" id="PR00420">
    <property type="entry name" value="RNGMNOXGNASE"/>
</dbReference>
<accession>A0A6A6W8X5</accession>
<proteinExistence type="predicted"/>
<dbReference type="InterPro" id="IPR002938">
    <property type="entry name" value="FAD-bd"/>
</dbReference>
<evidence type="ECO:0000256" key="5">
    <source>
        <dbReference type="ARBA" id="ARBA00023033"/>
    </source>
</evidence>
<dbReference type="GeneID" id="54486493"/>
<keyword evidence="8" id="KW-1185">Reference proteome</keyword>
<evidence type="ECO:0000259" key="6">
    <source>
        <dbReference type="Pfam" id="PF01494"/>
    </source>
</evidence>
<evidence type="ECO:0000256" key="2">
    <source>
        <dbReference type="ARBA" id="ARBA00022630"/>
    </source>
</evidence>
<protein>
    <submittedName>
        <fullName evidence="7">FAD/NAD(P)-binding domain-containing protein</fullName>
    </submittedName>
</protein>
<dbReference type="EMBL" id="ML996570">
    <property type="protein sequence ID" value="KAF2759302.1"/>
    <property type="molecule type" value="Genomic_DNA"/>
</dbReference>
<evidence type="ECO:0000313" key="8">
    <source>
        <dbReference type="Proteomes" id="UP000799437"/>
    </source>
</evidence>
<sequence length="394" mass="42300">MSNTTTTTTTLPILIIGAGLAGLTLAQALRKQNIPFRIFERDASPTARPQGWAIALHSMLDELTTAMPPDVPSLDTTNHLLPLPQHTAQMALYSPSGTKHIVESTPSHKIIRANRAKLTQLLRTHIPVEYAKHLVSISEAPGAASVTAHFADGTHATGRVIVGADGVGSKVRAHILPDTHPSLVPVTLITGELRVRGTELAHQLSLARSAYVAFGPSNTHLFVGLDRISDDGAEGAYYWDMIIDAPGKSAPDAEQSAAEQLCVAKEMAAAFEPELTRLIHLTGEEGIHRPRLVLRDAVIPGMPRTRVTLMGDAAHPMTPFRGEGGCQAIRDALNLARVLIQSDDADLLANLDAYQVEMLQRGGEAVRRSRGAGSGEQDAGERMAWGTKLRRVVD</sequence>
<evidence type="ECO:0000256" key="3">
    <source>
        <dbReference type="ARBA" id="ARBA00022827"/>
    </source>
</evidence>
<dbReference type="Gene3D" id="3.50.50.60">
    <property type="entry name" value="FAD/NAD(P)-binding domain"/>
    <property type="match status" value="1"/>
</dbReference>
<organism evidence="7 8">
    <name type="scientific">Pseudovirgaria hyperparasitica</name>
    <dbReference type="NCBI Taxonomy" id="470096"/>
    <lineage>
        <taxon>Eukaryota</taxon>
        <taxon>Fungi</taxon>
        <taxon>Dikarya</taxon>
        <taxon>Ascomycota</taxon>
        <taxon>Pezizomycotina</taxon>
        <taxon>Dothideomycetes</taxon>
        <taxon>Dothideomycetes incertae sedis</taxon>
        <taxon>Acrospermales</taxon>
        <taxon>Acrospermaceae</taxon>
        <taxon>Pseudovirgaria</taxon>
    </lineage>
</organism>
<reference evidence="7" key="1">
    <citation type="journal article" date="2020" name="Stud. Mycol.">
        <title>101 Dothideomycetes genomes: a test case for predicting lifestyles and emergence of pathogens.</title>
        <authorList>
            <person name="Haridas S."/>
            <person name="Albert R."/>
            <person name="Binder M."/>
            <person name="Bloem J."/>
            <person name="Labutti K."/>
            <person name="Salamov A."/>
            <person name="Andreopoulos B."/>
            <person name="Baker S."/>
            <person name="Barry K."/>
            <person name="Bills G."/>
            <person name="Bluhm B."/>
            <person name="Cannon C."/>
            <person name="Castanera R."/>
            <person name="Culley D."/>
            <person name="Daum C."/>
            <person name="Ezra D."/>
            <person name="Gonzalez J."/>
            <person name="Henrissat B."/>
            <person name="Kuo A."/>
            <person name="Liang C."/>
            <person name="Lipzen A."/>
            <person name="Lutzoni F."/>
            <person name="Magnuson J."/>
            <person name="Mondo S."/>
            <person name="Nolan M."/>
            <person name="Ohm R."/>
            <person name="Pangilinan J."/>
            <person name="Park H.-J."/>
            <person name="Ramirez L."/>
            <person name="Alfaro M."/>
            <person name="Sun H."/>
            <person name="Tritt A."/>
            <person name="Yoshinaga Y."/>
            <person name="Zwiers L.-H."/>
            <person name="Turgeon B."/>
            <person name="Goodwin S."/>
            <person name="Spatafora J."/>
            <person name="Crous P."/>
            <person name="Grigoriev I."/>
        </authorList>
    </citation>
    <scope>NUCLEOTIDE SEQUENCE</scope>
    <source>
        <strain evidence="7">CBS 121739</strain>
    </source>
</reference>